<accession>A0ABN3LF64</accession>
<dbReference type="SUPFAM" id="SSF55729">
    <property type="entry name" value="Acyl-CoA N-acyltransferases (Nat)"/>
    <property type="match status" value="1"/>
</dbReference>
<proteinExistence type="predicted"/>
<dbReference type="PROSITE" id="PS51186">
    <property type="entry name" value="GNAT"/>
    <property type="match status" value="1"/>
</dbReference>
<name>A0ABN3LF64_STRLO</name>
<dbReference type="EMBL" id="BAAASG010000006">
    <property type="protein sequence ID" value="GAA2483261.1"/>
    <property type="molecule type" value="Genomic_DNA"/>
</dbReference>
<comment type="caution">
    <text evidence="2">The sequence shown here is derived from an EMBL/GenBank/DDBJ whole genome shotgun (WGS) entry which is preliminary data.</text>
</comment>
<evidence type="ECO:0000313" key="3">
    <source>
        <dbReference type="Proteomes" id="UP001501777"/>
    </source>
</evidence>
<keyword evidence="3" id="KW-1185">Reference proteome</keyword>
<dbReference type="InterPro" id="IPR016181">
    <property type="entry name" value="Acyl_CoA_acyltransferase"/>
</dbReference>
<dbReference type="InterPro" id="IPR000182">
    <property type="entry name" value="GNAT_dom"/>
</dbReference>
<evidence type="ECO:0000259" key="1">
    <source>
        <dbReference type="PROSITE" id="PS51186"/>
    </source>
</evidence>
<reference evidence="2 3" key="1">
    <citation type="journal article" date="2019" name="Int. J. Syst. Evol. Microbiol.">
        <title>The Global Catalogue of Microorganisms (GCM) 10K type strain sequencing project: providing services to taxonomists for standard genome sequencing and annotation.</title>
        <authorList>
            <consortium name="The Broad Institute Genomics Platform"/>
            <consortium name="The Broad Institute Genome Sequencing Center for Infectious Disease"/>
            <person name="Wu L."/>
            <person name="Ma J."/>
        </authorList>
    </citation>
    <scope>NUCLEOTIDE SEQUENCE [LARGE SCALE GENOMIC DNA]</scope>
    <source>
        <strain evidence="2 3">JCM 4395</strain>
    </source>
</reference>
<sequence>MPIDPLLARARRLWEDLAAVPVPFPPIGDVNVAVSPESGMCPAGWVGVVALGGSAIVTAPDDSAAAIVRDALRDLPVQAVVDADSVRTVLPVSRVLGPAVLAYLSPERFRTVHHDVPTVDQLPPNERELRKLEEMAGPEDADEAGLDEITSAAFVVRERGQVVAAAGYRTWPGRTAHICVLTAPQARGRGLARVTGSATVAHALAAGLLPQWRARRPASRRVAAALGFAELGAQLSVEMARHPRPRP</sequence>
<dbReference type="RefSeq" id="WP_344399866.1">
    <property type="nucleotide sequence ID" value="NZ_BAAASG010000006.1"/>
</dbReference>
<organism evidence="2 3">
    <name type="scientific">Streptomyces longisporus</name>
    <dbReference type="NCBI Taxonomy" id="1948"/>
    <lineage>
        <taxon>Bacteria</taxon>
        <taxon>Bacillati</taxon>
        <taxon>Actinomycetota</taxon>
        <taxon>Actinomycetes</taxon>
        <taxon>Kitasatosporales</taxon>
        <taxon>Streptomycetaceae</taxon>
        <taxon>Streptomyces</taxon>
    </lineage>
</organism>
<evidence type="ECO:0000313" key="2">
    <source>
        <dbReference type="EMBL" id="GAA2483261.1"/>
    </source>
</evidence>
<dbReference type="Gene3D" id="3.40.630.30">
    <property type="match status" value="1"/>
</dbReference>
<gene>
    <name evidence="2" type="ORF">GCM10010276_20920</name>
</gene>
<dbReference type="InterPro" id="IPR027365">
    <property type="entry name" value="GNAT_acetyltra_YdfB-like"/>
</dbReference>
<protein>
    <recommendedName>
        <fullName evidence="1">N-acetyltransferase domain-containing protein</fullName>
    </recommendedName>
</protein>
<dbReference type="Proteomes" id="UP001501777">
    <property type="component" value="Unassembled WGS sequence"/>
</dbReference>
<feature type="domain" description="N-acetyltransferase" evidence="1">
    <location>
        <begin position="107"/>
        <end position="247"/>
    </location>
</feature>
<dbReference type="Pfam" id="PF12746">
    <property type="entry name" value="GNAT_acetyltran"/>
    <property type="match status" value="1"/>
</dbReference>